<dbReference type="KEGG" id="ddh:Desde_1078"/>
<sequence length="234" mass="26996">MGRFINLSGQKFGRLTAIERAENRGTKTMWLCECDCGNRKIIAAGDLGSGRTNSCGCLRKEYVAAKNYIHGHTDDRLNSIWRDMKKRCYNPRNKSYKDYGARGIELCNEWRNDFMSFYKWAIANGYSDELSIDRIDNDKGYEPSNCRWATRLTQNINQRIRKDNKTGVRGVRWDKNLGKYEAFISIKGVRFGLGFFEGLDEATKVRRDAEKQYHFNNESTESLVICLGEMSDTG</sequence>
<dbReference type="AlphaFoldDB" id="I4A6C6"/>
<evidence type="ECO:0000313" key="1">
    <source>
        <dbReference type="EMBL" id="AFL99510.1"/>
    </source>
</evidence>
<keyword evidence="2" id="KW-1185">Reference proteome</keyword>
<dbReference type="GO" id="GO:0003677">
    <property type="term" value="F:DNA binding"/>
    <property type="evidence" value="ECO:0007669"/>
    <property type="project" value="InterPro"/>
</dbReference>
<gene>
    <name evidence="1" type="ordered locus">Desde_1078</name>
</gene>
<dbReference type="STRING" id="756499.Desde_1078"/>
<dbReference type="eggNOG" id="ENOG5032T0J">
    <property type="taxonomic scope" value="Bacteria"/>
</dbReference>
<dbReference type="Proteomes" id="UP000006053">
    <property type="component" value="Chromosome"/>
</dbReference>
<proteinExistence type="predicted"/>
<organism evidence="1 2">
    <name type="scientific">Desulfitobacterium dehalogenans (strain ATCC 51507 / DSM 9161 / JW/IU-DC1)</name>
    <dbReference type="NCBI Taxonomy" id="756499"/>
    <lineage>
        <taxon>Bacteria</taxon>
        <taxon>Bacillati</taxon>
        <taxon>Bacillota</taxon>
        <taxon>Clostridia</taxon>
        <taxon>Eubacteriales</taxon>
        <taxon>Desulfitobacteriaceae</taxon>
        <taxon>Desulfitobacterium</taxon>
    </lineage>
</organism>
<dbReference type="HOGENOM" id="CLU_074053_1_1_9"/>
<accession>I4A6C6</accession>
<dbReference type="InterPro" id="IPR016177">
    <property type="entry name" value="DNA-bd_dom_sf"/>
</dbReference>
<reference evidence="2" key="1">
    <citation type="submission" date="2012-06" db="EMBL/GenBank/DDBJ databases">
        <title>Complete sequence of Desulfitobacterium dehalogenans ATCC 51507.</title>
        <authorList>
            <person name="Lucas S."/>
            <person name="Han J."/>
            <person name="Lapidus A."/>
            <person name="Cheng J.-F."/>
            <person name="Goodwin L."/>
            <person name="Pitluck S."/>
            <person name="Peters L."/>
            <person name="Ovchinnikova G."/>
            <person name="Teshima H."/>
            <person name="Detter J.C."/>
            <person name="Han C."/>
            <person name="Tapia R."/>
            <person name="Land M."/>
            <person name="Hauser L."/>
            <person name="Kyrpides N."/>
            <person name="Ivanova N."/>
            <person name="Pagani I."/>
            <person name="Kruse T."/>
            <person name="de Vos W.M."/>
            <person name="Smidt H."/>
            <person name="Woyke T."/>
        </authorList>
    </citation>
    <scope>NUCLEOTIDE SEQUENCE [LARGE SCALE GENOMIC DNA]</scope>
    <source>
        <strain evidence="2">ATCC 51507 / DSM 9161 / JW/IU-DC1</strain>
    </source>
</reference>
<evidence type="ECO:0000313" key="2">
    <source>
        <dbReference type="Proteomes" id="UP000006053"/>
    </source>
</evidence>
<protein>
    <submittedName>
        <fullName evidence="1">AP2 domain-containing protein</fullName>
    </submittedName>
</protein>
<dbReference type="RefSeq" id="WP_014793002.1">
    <property type="nucleotide sequence ID" value="NC_018017.1"/>
</dbReference>
<dbReference type="EMBL" id="CP003348">
    <property type="protein sequence ID" value="AFL99510.1"/>
    <property type="molecule type" value="Genomic_DNA"/>
</dbReference>
<dbReference type="OrthoDB" id="552713at2"/>
<reference evidence="1 2" key="2">
    <citation type="journal article" date="2015" name="J. Bacteriol.">
        <title>Genomic, proteomic, and biochemical analysis of the organohalide respiratory pathway in Desulfitobacterium dehalogenans.</title>
        <authorList>
            <person name="Kruse T."/>
            <person name="van de Pas B.A."/>
            <person name="Atteia A."/>
            <person name="Krab K."/>
            <person name="Hagen W.R."/>
            <person name="Goodwin L."/>
            <person name="Chain P."/>
            <person name="Boeren S."/>
            <person name="Maphosa F."/>
            <person name="Schraa G."/>
            <person name="de Vos W.M."/>
            <person name="van der Oost J."/>
            <person name="Smidt H."/>
            <person name="Stams A.J."/>
        </authorList>
    </citation>
    <scope>NUCLEOTIDE SEQUENCE [LARGE SCALE GENOMIC DNA]</scope>
    <source>
        <strain evidence="2">ATCC 51507 / DSM 9161 / JW/IU-DC1</strain>
    </source>
</reference>
<dbReference type="SUPFAM" id="SSF54171">
    <property type="entry name" value="DNA-binding domain"/>
    <property type="match status" value="1"/>
</dbReference>
<name>I4A6C6_DESDJ</name>